<comment type="caution">
    <text evidence="2">The sequence shown here is derived from an EMBL/GenBank/DDBJ whole genome shotgun (WGS) entry which is preliminary data.</text>
</comment>
<keyword evidence="3" id="KW-1185">Reference proteome</keyword>
<dbReference type="EMBL" id="QWFX01000013">
    <property type="protein sequence ID" value="RIJ28467.1"/>
    <property type="molecule type" value="Genomic_DNA"/>
</dbReference>
<keyword evidence="1" id="KW-0812">Transmembrane</keyword>
<sequence length="705" mass="80030">MTTPLRGRTPQQVRRVKHGFIEFFVYLSASLAGLCVVAYASSASGWVGPLPLRIAGEETRLIHLIGFLACFVAAFVPLLMGVYRQARLEAAQRPGDAKGQMLRSDVVSEFSFWTSFILIAGLVLLAWAAAGGKFEMKEDFGVFITFVVLMVFFAIILSPHLMRVVNNWRERREEDDAALGNLRVNGVAALTPGVLVSRLDSILVRLVAPLSGATQHGAVWFTPHLLVLIVILPLSALGFVLAPPWGLIPIGMAMLIAVALGRRWAWVEEDRETASRLRTTRGSEIHVGFDNDLKDEALLGYASLFILVPLALHQLQGWTESFAFDERYSTHNAFFDWLRFFGAELAKAVPFVDWWEIYNVDIQTPYDATTSENPLAKHLTFAARAMVDLVIMAALFQAIGLWQRSRADRKFYKVGHLDVFDPFTEAAFFENGMRYDRKAGELVPKSRFRKLVQQHVDERKKLSWDQNPYNPRRLSELVHSENPDVKAGARWMVGHYEVLVGTPIEQLRQLAQLLADNADTKLRRSLDDRSFARRQKLELERILQELRDDIDGFGQADVPYVVAALEAIRSVPEFTYAQLQAVQLLRQRPSPRATHALFKLIMQKRHFETVDGREMWDLFKAELGSDASIFLDQFQSRMDVLHALREHGNFYFANGDRHMLREVIELVDWMGQDTGAKYGTKGDKSKVVRELAREIESELRALLRF</sequence>
<evidence type="ECO:0000256" key="1">
    <source>
        <dbReference type="SAM" id="Phobius"/>
    </source>
</evidence>
<feature type="transmembrane region" description="Helical" evidence="1">
    <location>
        <begin position="218"/>
        <end position="241"/>
    </location>
</feature>
<reference evidence="2 3" key="1">
    <citation type="submission" date="2018-08" db="EMBL/GenBank/DDBJ databases">
        <title>Henriciella mobilis sp. nov., isolated from seawater.</title>
        <authorList>
            <person name="Cheng H."/>
            <person name="Wu Y.-H."/>
            <person name="Xu X.-W."/>
            <person name="Guo L.-L."/>
        </authorList>
    </citation>
    <scope>NUCLEOTIDE SEQUENCE [LARGE SCALE GENOMIC DNA]</scope>
    <source>
        <strain evidence="2 3">JN25</strain>
    </source>
</reference>
<feature type="transmembrane region" description="Helical" evidence="1">
    <location>
        <begin position="110"/>
        <end position="130"/>
    </location>
</feature>
<name>A0A399REJ3_9PROT</name>
<gene>
    <name evidence="2" type="ORF">D1223_13880</name>
</gene>
<evidence type="ECO:0000313" key="2">
    <source>
        <dbReference type="EMBL" id="RIJ28467.1"/>
    </source>
</evidence>
<keyword evidence="1" id="KW-1133">Transmembrane helix</keyword>
<evidence type="ECO:0000313" key="3">
    <source>
        <dbReference type="Proteomes" id="UP000266385"/>
    </source>
</evidence>
<feature type="transmembrane region" description="Helical" evidence="1">
    <location>
        <begin position="142"/>
        <end position="162"/>
    </location>
</feature>
<accession>A0A399REJ3</accession>
<organism evidence="2 3">
    <name type="scientific">Henriciella mobilis</name>
    <dbReference type="NCBI Taxonomy" id="2305467"/>
    <lineage>
        <taxon>Bacteria</taxon>
        <taxon>Pseudomonadati</taxon>
        <taxon>Pseudomonadota</taxon>
        <taxon>Alphaproteobacteria</taxon>
        <taxon>Hyphomonadales</taxon>
        <taxon>Hyphomonadaceae</taxon>
        <taxon>Henriciella</taxon>
    </lineage>
</organism>
<dbReference type="Proteomes" id="UP000266385">
    <property type="component" value="Unassembled WGS sequence"/>
</dbReference>
<protein>
    <submittedName>
        <fullName evidence="2">Uncharacterized protein</fullName>
    </submittedName>
</protein>
<keyword evidence="1" id="KW-0472">Membrane</keyword>
<proteinExistence type="predicted"/>
<dbReference type="AlphaFoldDB" id="A0A399REJ3"/>
<feature type="transmembrane region" description="Helical" evidence="1">
    <location>
        <begin position="20"/>
        <end position="41"/>
    </location>
</feature>
<feature type="transmembrane region" description="Helical" evidence="1">
    <location>
        <begin position="61"/>
        <end position="83"/>
    </location>
</feature>